<dbReference type="GO" id="GO:0043605">
    <property type="term" value="P:amide catabolic process"/>
    <property type="evidence" value="ECO:0007669"/>
    <property type="project" value="EnsemblFungi"/>
</dbReference>
<dbReference type="InterPro" id="IPR001110">
    <property type="entry name" value="UPF0012_CS"/>
</dbReference>
<dbReference type="JaponicusDB" id="SJAG_02276"/>
<dbReference type="PROSITE" id="PS01227">
    <property type="entry name" value="UPF0012"/>
    <property type="match status" value="1"/>
</dbReference>
<dbReference type="OrthoDB" id="10250282at2759"/>
<dbReference type="VEuPathDB" id="FungiDB:SJAG_02276"/>
<evidence type="ECO:0000256" key="1">
    <source>
        <dbReference type="ARBA" id="ARBA00010613"/>
    </source>
</evidence>
<dbReference type="InterPro" id="IPR036526">
    <property type="entry name" value="C-N_Hydrolase_sf"/>
</dbReference>
<dbReference type="SUPFAM" id="SSF56317">
    <property type="entry name" value="Carbon-nitrogen hydrolase"/>
    <property type="match status" value="1"/>
</dbReference>
<dbReference type="eggNOG" id="KOG0806">
    <property type="taxonomic scope" value="Eukaryota"/>
</dbReference>
<accession>B6K212</accession>
<proteinExistence type="inferred from homology"/>
<gene>
    <name evidence="4" type="ORF">SJAG_02276</name>
</gene>
<dbReference type="PROSITE" id="PS50263">
    <property type="entry name" value="CN_HYDROLASE"/>
    <property type="match status" value="1"/>
</dbReference>
<dbReference type="AlphaFoldDB" id="B6K212"/>
<organism evidence="4 5">
    <name type="scientific">Schizosaccharomyces japonicus (strain yFS275 / FY16936)</name>
    <name type="common">Fission yeast</name>
    <dbReference type="NCBI Taxonomy" id="402676"/>
    <lineage>
        <taxon>Eukaryota</taxon>
        <taxon>Fungi</taxon>
        <taxon>Dikarya</taxon>
        <taxon>Ascomycota</taxon>
        <taxon>Taphrinomycotina</taxon>
        <taxon>Schizosaccharomycetes</taxon>
        <taxon>Schizosaccharomycetales</taxon>
        <taxon>Schizosaccharomycetaceae</taxon>
        <taxon>Schizosaccharomyces</taxon>
    </lineage>
</organism>
<dbReference type="CDD" id="cd07572">
    <property type="entry name" value="nit"/>
    <property type="match status" value="1"/>
</dbReference>
<dbReference type="GO" id="GO:0006107">
    <property type="term" value="P:oxaloacetate metabolic process"/>
    <property type="evidence" value="ECO:0000318"/>
    <property type="project" value="GO_Central"/>
</dbReference>
<dbReference type="Proteomes" id="UP000001744">
    <property type="component" value="Unassembled WGS sequence"/>
</dbReference>
<evidence type="ECO:0000313" key="4">
    <source>
        <dbReference type="EMBL" id="EEB07193.1"/>
    </source>
</evidence>
<evidence type="ECO:0000256" key="2">
    <source>
        <dbReference type="ARBA" id="ARBA00022801"/>
    </source>
</evidence>
<dbReference type="GeneID" id="7049023"/>
<evidence type="ECO:0000259" key="3">
    <source>
        <dbReference type="PROSITE" id="PS50263"/>
    </source>
</evidence>
<sequence length="334" mass="37492">MNRRAFISFFRSTSSTLRNRGFATFCPRKHPQINLQMDSPYVPTDFKPFRLGLVQLLSGMDKMDNLKNARTKVLEAAKNGANIVVLPEIFNSPYSVAHFREYAEDFVTTSHSPSYDALSQMAKDAKVYLFGGSIVELDNDKVYNTALVFSPDGSLLGKHRKMHLFDVDIPNGIRFIESEVLSPGNAMTMVQTEFGKFGMGICYDIRFPELAMIAARNGCAGMIYPSAFNTTTGPLHWELLARSRAVDNQIFVALCSPARNMDASYHAYGHSMAVDPYGKILAEAQEGPAIIYADINPTTMEVCRRAIPLYTQRRFDMYTQVQEQEASKENRGKQ</sequence>
<dbReference type="STRING" id="402676.B6K212"/>
<dbReference type="PANTHER" id="PTHR23088:SF30">
    <property type="entry name" value="OMEGA-AMIDASE NIT2"/>
    <property type="match status" value="1"/>
</dbReference>
<feature type="domain" description="CN hydrolase" evidence="3">
    <location>
        <begin position="49"/>
        <end position="297"/>
    </location>
</feature>
<dbReference type="GO" id="GO:0050152">
    <property type="term" value="F:omega-amidase activity"/>
    <property type="evidence" value="ECO:0000318"/>
    <property type="project" value="GO_Central"/>
</dbReference>
<dbReference type="Gene3D" id="3.60.110.10">
    <property type="entry name" value="Carbon-nitrogen hydrolase"/>
    <property type="match status" value="1"/>
</dbReference>
<reference evidence="4 5" key="1">
    <citation type="journal article" date="2011" name="Science">
        <title>Comparative functional genomics of the fission yeasts.</title>
        <authorList>
            <person name="Rhind N."/>
            <person name="Chen Z."/>
            <person name="Yassour M."/>
            <person name="Thompson D.A."/>
            <person name="Haas B.J."/>
            <person name="Habib N."/>
            <person name="Wapinski I."/>
            <person name="Roy S."/>
            <person name="Lin M.F."/>
            <person name="Heiman D.I."/>
            <person name="Young S.K."/>
            <person name="Furuya K."/>
            <person name="Guo Y."/>
            <person name="Pidoux A."/>
            <person name="Chen H.M."/>
            <person name="Robbertse B."/>
            <person name="Goldberg J.M."/>
            <person name="Aoki K."/>
            <person name="Bayne E.H."/>
            <person name="Berlin A.M."/>
            <person name="Desjardins C.A."/>
            <person name="Dobbs E."/>
            <person name="Dukaj L."/>
            <person name="Fan L."/>
            <person name="FitzGerald M.G."/>
            <person name="French C."/>
            <person name="Gujja S."/>
            <person name="Hansen K."/>
            <person name="Keifenheim D."/>
            <person name="Levin J.Z."/>
            <person name="Mosher R.A."/>
            <person name="Mueller C.A."/>
            <person name="Pfiffner J."/>
            <person name="Priest M."/>
            <person name="Russ C."/>
            <person name="Smialowska A."/>
            <person name="Swoboda P."/>
            <person name="Sykes S.M."/>
            <person name="Vaughn M."/>
            <person name="Vengrova S."/>
            <person name="Yoder R."/>
            <person name="Zeng Q."/>
            <person name="Allshire R."/>
            <person name="Baulcombe D."/>
            <person name="Birren B.W."/>
            <person name="Brown W."/>
            <person name="Ekwall K."/>
            <person name="Kellis M."/>
            <person name="Leatherwood J."/>
            <person name="Levin H."/>
            <person name="Margalit H."/>
            <person name="Martienssen R."/>
            <person name="Nieduszynski C.A."/>
            <person name="Spatafora J.W."/>
            <person name="Friedman N."/>
            <person name="Dalgaard J.Z."/>
            <person name="Baumann P."/>
            <person name="Niki H."/>
            <person name="Regev A."/>
            <person name="Nusbaum C."/>
        </authorList>
    </citation>
    <scope>NUCLEOTIDE SEQUENCE [LARGE SCALE GENOMIC DNA]</scope>
    <source>
        <strain evidence="5">yFS275 / FY16936</strain>
    </source>
</reference>
<protein>
    <submittedName>
        <fullName evidence="4">Amidohydrolase</fullName>
    </submittedName>
</protein>
<dbReference type="GO" id="GO:0006528">
    <property type="term" value="P:asparagine metabolic process"/>
    <property type="evidence" value="ECO:0000318"/>
    <property type="project" value="GO_Central"/>
</dbReference>
<keyword evidence="5" id="KW-1185">Reference proteome</keyword>
<dbReference type="OMA" id="RQIPIYK"/>
<keyword evidence="2" id="KW-0378">Hydrolase</keyword>
<dbReference type="RefSeq" id="XP_002173486.1">
    <property type="nucleotide sequence ID" value="XM_002173450.1"/>
</dbReference>
<dbReference type="FunFam" id="3.60.110.10:FF:000002">
    <property type="entry name" value="Nitrilase family member 2"/>
    <property type="match status" value="1"/>
</dbReference>
<comment type="similarity">
    <text evidence="1">Belongs to the carbon-nitrogen hydrolase superfamily. NIT1/NIT2 family.</text>
</comment>
<dbReference type="PANTHER" id="PTHR23088">
    <property type="entry name" value="NITRILASE-RELATED"/>
    <property type="match status" value="1"/>
</dbReference>
<dbReference type="HOGENOM" id="CLU_030130_1_0_1"/>
<dbReference type="Pfam" id="PF00795">
    <property type="entry name" value="CN_hydrolase"/>
    <property type="match status" value="1"/>
</dbReference>
<dbReference type="InterPro" id="IPR003010">
    <property type="entry name" value="C-N_Hydrolase"/>
</dbReference>
<evidence type="ECO:0000313" key="5">
    <source>
        <dbReference type="Proteomes" id="UP000001744"/>
    </source>
</evidence>
<name>B6K212_SCHJY</name>
<dbReference type="GO" id="GO:0006541">
    <property type="term" value="P:glutamine metabolic process"/>
    <property type="evidence" value="ECO:0000318"/>
    <property type="project" value="GO_Central"/>
</dbReference>
<dbReference type="InterPro" id="IPR045254">
    <property type="entry name" value="Nit1/2_C-N_Hydrolase"/>
</dbReference>
<dbReference type="EMBL" id="KE651166">
    <property type="protein sequence ID" value="EEB07193.1"/>
    <property type="molecule type" value="Genomic_DNA"/>
</dbReference>